<dbReference type="InterPro" id="IPR036695">
    <property type="entry name" value="Arg-tRNA-synth_N_sf"/>
</dbReference>
<dbReference type="Gene3D" id="3.30.1360.70">
    <property type="entry name" value="Arginyl tRNA synthetase N-terminal domain"/>
    <property type="match status" value="1"/>
</dbReference>
<organism evidence="13 14">
    <name type="scientific">Dactylosporangium matsuzakiense</name>
    <dbReference type="NCBI Taxonomy" id="53360"/>
    <lineage>
        <taxon>Bacteria</taxon>
        <taxon>Bacillati</taxon>
        <taxon>Actinomycetota</taxon>
        <taxon>Actinomycetes</taxon>
        <taxon>Micromonosporales</taxon>
        <taxon>Micromonosporaceae</taxon>
        <taxon>Dactylosporangium</taxon>
    </lineage>
</organism>
<proteinExistence type="inferred from homology"/>
<dbReference type="SUPFAM" id="SSF47323">
    <property type="entry name" value="Anticodon-binding domain of a subclass of class I aminoacyl-tRNA synthetases"/>
    <property type="match status" value="1"/>
</dbReference>
<evidence type="ECO:0000256" key="1">
    <source>
        <dbReference type="ARBA" id="ARBA00005594"/>
    </source>
</evidence>
<dbReference type="SUPFAM" id="SSF55190">
    <property type="entry name" value="Arginyl-tRNA synthetase (ArgRS), N-terminal 'additional' domain"/>
    <property type="match status" value="1"/>
</dbReference>
<dbReference type="SUPFAM" id="SSF52374">
    <property type="entry name" value="Nucleotidylyl transferase"/>
    <property type="match status" value="1"/>
</dbReference>
<dbReference type="Proteomes" id="UP001143480">
    <property type="component" value="Unassembled WGS sequence"/>
</dbReference>
<dbReference type="Gene3D" id="3.40.50.620">
    <property type="entry name" value="HUPs"/>
    <property type="match status" value="1"/>
</dbReference>
<dbReference type="InterPro" id="IPR008909">
    <property type="entry name" value="DALR_anticod-bd"/>
</dbReference>
<dbReference type="Pfam" id="PF00750">
    <property type="entry name" value="tRNA-synt_1d"/>
    <property type="match status" value="1"/>
</dbReference>
<comment type="subunit">
    <text evidence="9">Monomer.</text>
</comment>
<dbReference type="Gene3D" id="1.10.730.10">
    <property type="entry name" value="Isoleucyl-tRNA Synthetase, Domain 1"/>
    <property type="match status" value="1"/>
</dbReference>
<dbReference type="NCBIfam" id="TIGR00456">
    <property type="entry name" value="argS"/>
    <property type="match status" value="1"/>
</dbReference>
<comment type="catalytic activity">
    <reaction evidence="8 9">
        <text>tRNA(Arg) + L-arginine + ATP = L-arginyl-tRNA(Arg) + AMP + diphosphate</text>
        <dbReference type="Rhea" id="RHEA:20301"/>
        <dbReference type="Rhea" id="RHEA-COMP:9658"/>
        <dbReference type="Rhea" id="RHEA-COMP:9673"/>
        <dbReference type="ChEBI" id="CHEBI:30616"/>
        <dbReference type="ChEBI" id="CHEBI:32682"/>
        <dbReference type="ChEBI" id="CHEBI:33019"/>
        <dbReference type="ChEBI" id="CHEBI:78442"/>
        <dbReference type="ChEBI" id="CHEBI:78513"/>
        <dbReference type="ChEBI" id="CHEBI:456215"/>
        <dbReference type="EC" id="6.1.1.19"/>
    </reaction>
</comment>
<accession>A0A9W6NMI2</accession>
<feature type="domain" description="DALR anticodon binding" evidence="11">
    <location>
        <begin position="426"/>
        <end position="539"/>
    </location>
</feature>
<comment type="subcellular location">
    <subcellularLocation>
        <location evidence="9">Cytoplasm</location>
    </subcellularLocation>
</comment>
<evidence type="ECO:0000256" key="10">
    <source>
        <dbReference type="RuleBase" id="RU363038"/>
    </source>
</evidence>
<dbReference type="GO" id="GO:0004814">
    <property type="term" value="F:arginine-tRNA ligase activity"/>
    <property type="evidence" value="ECO:0007669"/>
    <property type="project" value="UniProtKB-UniRule"/>
</dbReference>
<comment type="similarity">
    <text evidence="1 9 10">Belongs to the class-I aminoacyl-tRNA synthetase family.</text>
</comment>
<dbReference type="CDD" id="cd00671">
    <property type="entry name" value="ArgRS_core"/>
    <property type="match status" value="1"/>
</dbReference>
<dbReference type="GO" id="GO:0005737">
    <property type="term" value="C:cytoplasm"/>
    <property type="evidence" value="ECO:0007669"/>
    <property type="project" value="UniProtKB-SubCell"/>
</dbReference>
<dbReference type="PANTHER" id="PTHR11956:SF5">
    <property type="entry name" value="ARGININE--TRNA LIGASE, CYTOPLASMIC"/>
    <property type="match status" value="1"/>
</dbReference>
<dbReference type="SMART" id="SM00836">
    <property type="entry name" value="DALR_1"/>
    <property type="match status" value="1"/>
</dbReference>
<dbReference type="GO" id="GO:0005524">
    <property type="term" value="F:ATP binding"/>
    <property type="evidence" value="ECO:0007669"/>
    <property type="project" value="UniProtKB-UniRule"/>
</dbReference>
<dbReference type="Pfam" id="PF03485">
    <property type="entry name" value="Arg_tRNA_synt_N"/>
    <property type="match status" value="1"/>
</dbReference>
<keyword evidence="5 9" id="KW-0067">ATP-binding</keyword>
<feature type="domain" description="Arginyl tRNA synthetase N-terminal" evidence="12">
    <location>
        <begin position="2"/>
        <end position="79"/>
    </location>
</feature>
<evidence type="ECO:0000256" key="5">
    <source>
        <dbReference type="ARBA" id="ARBA00022840"/>
    </source>
</evidence>
<comment type="caution">
    <text evidence="9">Lacks conserved residue(s) required for the propagation of feature annotation.</text>
</comment>
<dbReference type="InterPro" id="IPR014729">
    <property type="entry name" value="Rossmann-like_a/b/a_fold"/>
</dbReference>
<dbReference type="InterPro" id="IPR005148">
    <property type="entry name" value="Arg-tRNA-synth_N"/>
</dbReference>
<keyword evidence="2 9" id="KW-0963">Cytoplasm</keyword>
<sequence>MADIGEVLRDRLAAAFGTVTGSTLDPVLRRSRHADFQADGALGQPGARAVAAAVVEAVDLADLCSDVTVVGPGFINLTLSDAALAEWLAAAAADDRLGVSTVEPETVVVDYSGPNAAKEMHVGHLRSTVIGDAAVRVLEYLGHTVIRQNHLGDWGTNFGMLVEHLADGGELDFATLYTAARRKFEADPAFQERARRRVVLLQTGDPQTIALWRSIVQTSKSYFQGIYDQLGVRLQDGDFAGESGYNDALDGVVDDLLALGLLRESDGALCAFPEGFTTRDGAPLPLIVRKRDGGYGYAATDLAALRYRIDELKATRLLYVVGAPQRQHLEMVFAVARSAGWLAPPVRAEHVAFGSVLGADGKMLRSRTGGAVKLTELLTEAVERAGGATIGIGALKYADLSSDRIKGYTFDYDRMLATNGDTAPYLQYAHVRVASIFRRGGIADADGEFVIAHPAEHALALELLAFPGAVARAGETLELHRLTVHLHAVAVAFTAFFEQCQVLRAPEPVRAGRLALCRLTARVLATGLDLLGIEAPERM</sequence>
<evidence type="ECO:0000313" key="13">
    <source>
        <dbReference type="EMBL" id="GLL01962.1"/>
    </source>
</evidence>
<protein>
    <recommendedName>
        <fullName evidence="9">Arginine--tRNA ligase</fullName>
        <ecNumber evidence="9">6.1.1.19</ecNumber>
    </recommendedName>
    <alternativeName>
        <fullName evidence="9">Arginyl-tRNA synthetase</fullName>
        <shortName evidence="9">ArgRS</shortName>
    </alternativeName>
</protein>
<name>A0A9W6NMI2_9ACTN</name>
<gene>
    <name evidence="13" type="primary">argS_2</name>
    <name evidence="9" type="synonym">argS</name>
    <name evidence="13" type="ORF">GCM10017581_037040</name>
</gene>
<keyword evidence="4 9" id="KW-0547">Nucleotide-binding</keyword>
<evidence type="ECO:0000256" key="9">
    <source>
        <dbReference type="HAMAP-Rule" id="MF_00123"/>
    </source>
</evidence>
<dbReference type="PANTHER" id="PTHR11956">
    <property type="entry name" value="ARGINYL-TRNA SYNTHETASE"/>
    <property type="match status" value="1"/>
</dbReference>
<dbReference type="InterPro" id="IPR009080">
    <property type="entry name" value="tRNAsynth_Ia_anticodon-bd"/>
</dbReference>
<keyword evidence="3 9" id="KW-0436">Ligase</keyword>
<evidence type="ECO:0000256" key="2">
    <source>
        <dbReference type="ARBA" id="ARBA00022490"/>
    </source>
</evidence>
<evidence type="ECO:0000256" key="6">
    <source>
        <dbReference type="ARBA" id="ARBA00022917"/>
    </source>
</evidence>
<reference evidence="13" key="2">
    <citation type="submission" date="2023-01" db="EMBL/GenBank/DDBJ databases">
        <authorList>
            <person name="Sun Q."/>
            <person name="Evtushenko L."/>
        </authorList>
    </citation>
    <scope>NUCLEOTIDE SEQUENCE</scope>
    <source>
        <strain evidence="13">VKM Ac-1321</strain>
    </source>
</reference>
<evidence type="ECO:0000256" key="3">
    <source>
        <dbReference type="ARBA" id="ARBA00022598"/>
    </source>
</evidence>
<dbReference type="GO" id="GO:0006420">
    <property type="term" value="P:arginyl-tRNA aminoacylation"/>
    <property type="evidence" value="ECO:0007669"/>
    <property type="project" value="UniProtKB-UniRule"/>
</dbReference>
<evidence type="ECO:0000313" key="14">
    <source>
        <dbReference type="Proteomes" id="UP001143480"/>
    </source>
</evidence>
<dbReference type="EMBL" id="BSFP01000019">
    <property type="protein sequence ID" value="GLL01962.1"/>
    <property type="molecule type" value="Genomic_DNA"/>
</dbReference>
<dbReference type="Pfam" id="PF05746">
    <property type="entry name" value="DALR_1"/>
    <property type="match status" value="1"/>
</dbReference>
<dbReference type="FunFam" id="1.10.730.10:FF:000006">
    <property type="entry name" value="Arginyl-tRNA synthetase 2, mitochondrial"/>
    <property type="match status" value="1"/>
</dbReference>
<dbReference type="InterPro" id="IPR001412">
    <property type="entry name" value="aa-tRNA-synth_I_CS"/>
</dbReference>
<dbReference type="CDD" id="cd07956">
    <property type="entry name" value="Anticodon_Ia_Arg"/>
    <property type="match status" value="1"/>
</dbReference>
<comment type="caution">
    <text evidence="13">The sequence shown here is derived from an EMBL/GenBank/DDBJ whole genome shotgun (WGS) entry which is preliminary data.</text>
</comment>
<keyword evidence="6 9" id="KW-0648">Protein biosynthesis</keyword>
<dbReference type="InterPro" id="IPR001278">
    <property type="entry name" value="Arg-tRNA-ligase"/>
</dbReference>
<evidence type="ECO:0000259" key="11">
    <source>
        <dbReference type="SMART" id="SM00836"/>
    </source>
</evidence>
<reference evidence="13" key="1">
    <citation type="journal article" date="2014" name="Int. J. Syst. Evol. Microbiol.">
        <title>Complete genome sequence of Corynebacterium casei LMG S-19264T (=DSM 44701T), isolated from a smear-ripened cheese.</title>
        <authorList>
            <consortium name="US DOE Joint Genome Institute (JGI-PGF)"/>
            <person name="Walter F."/>
            <person name="Albersmeier A."/>
            <person name="Kalinowski J."/>
            <person name="Ruckert C."/>
        </authorList>
    </citation>
    <scope>NUCLEOTIDE SEQUENCE</scope>
    <source>
        <strain evidence="13">VKM Ac-1321</strain>
    </source>
</reference>
<dbReference type="HAMAP" id="MF_00123">
    <property type="entry name" value="Arg_tRNA_synth"/>
    <property type="match status" value="1"/>
</dbReference>
<evidence type="ECO:0000256" key="7">
    <source>
        <dbReference type="ARBA" id="ARBA00023146"/>
    </source>
</evidence>
<dbReference type="InterPro" id="IPR035684">
    <property type="entry name" value="ArgRS_core"/>
</dbReference>
<dbReference type="AlphaFoldDB" id="A0A9W6NMI2"/>
<dbReference type="RefSeq" id="WP_261961744.1">
    <property type="nucleotide sequence ID" value="NZ_BAAAXA010000001.1"/>
</dbReference>
<keyword evidence="14" id="KW-1185">Reference proteome</keyword>
<evidence type="ECO:0000256" key="8">
    <source>
        <dbReference type="ARBA" id="ARBA00049339"/>
    </source>
</evidence>
<evidence type="ECO:0000256" key="4">
    <source>
        <dbReference type="ARBA" id="ARBA00022741"/>
    </source>
</evidence>
<dbReference type="PRINTS" id="PR01038">
    <property type="entry name" value="TRNASYNTHARG"/>
</dbReference>
<keyword evidence="7 9" id="KW-0030">Aminoacyl-tRNA synthetase</keyword>
<dbReference type="SMART" id="SM01016">
    <property type="entry name" value="Arg_tRNA_synt_N"/>
    <property type="match status" value="1"/>
</dbReference>
<dbReference type="EC" id="6.1.1.19" evidence="9"/>
<evidence type="ECO:0000259" key="12">
    <source>
        <dbReference type="SMART" id="SM01016"/>
    </source>
</evidence>
<dbReference type="PROSITE" id="PS00178">
    <property type="entry name" value="AA_TRNA_LIGASE_I"/>
    <property type="match status" value="1"/>
</dbReference>